<dbReference type="RefSeq" id="WP_126913012.1">
    <property type="nucleotide sequence ID" value="NZ_CP034587.1"/>
</dbReference>
<keyword evidence="1" id="KW-0812">Transmembrane</keyword>
<feature type="transmembrane region" description="Helical" evidence="1">
    <location>
        <begin position="37"/>
        <end position="57"/>
    </location>
</feature>
<proteinExistence type="predicted"/>
<evidence type="ECO:0000313" key="2">
    <source>
        <dbReference type="EMBL" id="AZQ70447.1"/>
    </source>
</evidence>
<dbReference type="OrthoDB" id="4157495at2"/>
<keyword evidence="1" id="KW-0472">Membrane</keyword>
<dbReference type="AlphaFoldDB" id="A0A3Q9FWR8"/>
<feature type="transmembrane region" description="Helical" evidence="1">
    <location>
        <begin position="214"/>
        <end position="234"/>
    </location>
</feature>
<dbReference type="EMBL" id="CP034587">
    <property type="protein sequence ID" value="AZQ70447.1"/>
    <property type="molecule type" value="Genomic_DNA"/>
</dbReference>
<evidence type="ECO:0008006" key="4">
    <source>
        <dbReference type="Google" id="ProtNLM"/>
    </source>
</evidence>
<feature type="transmembrane region" description="Helical" evidence="1">
    <location>
        <begin position="255"/>
        <end position="273"/>
    </location>
</feature>
<organism evidence="2 3">
    <name type="scientific">Streptomyces luteoverticillatus</name>
    <name type="common">Streptoverticillium luteoverticillatus</name>
    <dbReference type="NCBI Taxonomy" id="66425"/>
    <lineage>
        <taxon>Bacteria</taxon>
        <taxon>Bacillati</taxon>
        <taxon>Actinomycetota</taxon>
        <taxon>Actinomycetes</taxon>
        <taxon>Kitasatosporales</taxon>
        <taxon>Streptomycetaceae</taxon>
        <taxon>Streptomyces</taxon>
    </lineage>
</organism>
<feature type="transmembrane region" description="Helical" evidence="1">
    <location>
        <begin position="279"/>
        <end position="298"/>
    </location>
</feature>
<dbReference type="Proteomes" id="UP000267900">
    <property type="component" value="Chromosome"/>
</dbReference>
<reference evidence="2 3" key="1">
    <citation type="submission" date="2018-12" db="EMBL/GenBank/DDBJ databases">
        <title>The whole draft genome of Streptomyce luteoverticillatus CGMCC 15060.</title>
        <authorList>
            <person name="Feng Z."/>
            <person name="Chen G."/>
            <person name="Zhang J."/>
            <person name="Zhu H."/>
            <person name="Yu X."/>
            <person name="Zhang W."/>
            <person name="Zhang X."/>
        </authorList>
    </citation>
    <scope>NUCLEOTIDE SEQUENCE [LARGE SCALE GENOMIC DNA]</scope>
    <source>
        <strain evidence="2 3">CGMCC 15060</strain>
    </source>
</reference>
<keyword evidence="3" id="KW-1185">Reference proteome</keyword>
<name>A0A3Q9FWR8_STRLT</name>
<protein>
    <recommendedName>
        <fullName evidence="4">DUF3592 domain-containing protein</fullName>
    </recommendedName>
</protein>
<keyword evidence="1" id="KW-1133">Transmembrane helix</keyword>
<accession>A0A3Q9FWR8</accession>
<feature type="transmembrane region" description="Helical" evidence="1">
    <location>
        <begin position="7"/>
        <end position="25"/>
    </location>
</feature>
<sequence>MRVWTRLTGWATLLTGYATVLLGAAPLRELPPKRHQLGLLCATAVCAGCWILASLVVRAHRREALRKKTWRRRYEPWPEPRPSRLLCWALGFGVALTSAAALCQGVGPDGAEGEWLATAARAGAVTGEVRVERILGEPRPTDVEINDTDEYASTIVATVRFDSGARQVTVEEVHTAGRPEVGRAVELLYVPDRPELGARQAPGNDIGTFAGRMIMLPVIWTFALAAGFVTGVAMHRREPGVRYARRFEPWVHLPAALLLVCGAGLVLPLLIGFPETGTGWALAAASATTPWLALAWVARTS</sequence>
<evidence type="ECO:0000313" key="3">
    <source>
        <dbReference type="Proteomes" id="UP000267900"/>
    </source>
</evidence>
<evidence type="ECO:0000256" key="1">
    <source>
        <dbReference type="SAM" id="Phobius"/>
    </source>
</evidence>
<gene>
    <name evidence="2" type="ORF">EKH77_03765</name>
</gene>